<evidence type="ECO:0000256" key="1">
    <source>
        <dbReference type="ARBA" id="ARBA00022723"/>
    </source>
</evidence>
<comment type="caution">
    <text evidence="12">The sequence shown here is derived from an EMBL/GenBank/DDBJ whole genome shotgun (WGS) entry which is preliminary data.</text>
</comment>
<dbReference type="CDD" id="cd07199">
    <property type="entry name" value="Pat17_PNPLA8_PNPLA9_like"/>
    <property type="match status" value="1"/>
</dbReference>
<dbReference type="GO" id="GO:0016020">
    <property type="term" value="C:membrane"/>
    <property type="evidence" value="ECO:0007669"/>
    <property type="project" value="TreeGrafter"/>
</dbReference>
<feature type="domain" description="PNPLA" evidence="11">
    <location>
        <begin position="752"/>
        <end position="963"/>
    </location>
</feature>
<evidence type="ECO:0000259" key="11">
    <source>
        <dbReference type="PROSITE" id="PS51635"/>
    </source>
</evidence>
<evidence type="ECO:0000313" key="13">
    <source>
        <dbReference type="Proteomes" id="UP001305414"/>
    </source>
</evidence>
<evidence type="ECO:0000256" key="2">
    <source>
        <dbReference type="ARBA" id="ARBA00022771"/>
    </source>
</evidence>
<proteinExistence type="predicted"/>
<feature type="compositionally biased region" description="Low complexity" evidence="9">
    <location>
        <begin position="235"/>
        <end position="251"/>
    </location>
</feature>
<feature type="short sequence motif" description="DGA/G" evidence="8">
    <location>
        <begin position="950"/>
        <end position="952"/>
    </location>
</feature>
<keyword evidence="4" id="KW-0862">Zinc</keyword>
<dbReference type="PANTHER" id="PTHR24185:SF1">
    <property type="entry name" value="CALCIUM-INDEPENDENT PHOSPHOLIPASE A2-GAMMA"/>
    <property type="match status" value="1"/>
</dbReference>
<reference evidence="12 13" key="1">
    <citation type="submission" date="2023-10" db="EMBL/GenBank/DDBJ databases">
        <title>Draft genome sequence of Xylaria bambusicola isolate GMP-LS, the root and basal stem rot pathogen of sugarcane in Indonesia.</title>
        <authorList>
            <person name="Selvaraj P."/>
            <person name="Muralishankar V."/>
            <person name="Muruganantham S."/>
            <person name="Sp S."/>
            <person name="Haryani S."/>
            <person name="Lau K.J.X."/>
            <person name="Naqvi N.I."/>
        </authorList>
    </citation>
    <scope>NUCLEOTIDE SEQUENCE [LARGE SCALE GENOMIC DNA]</scope>
    <source>
        <strain evidence="12">GMP-LS</strain>
    </source>
</reference>
<organism evidence="12 13">
    <name type="scientific">Xylaria bambusicola</name>
    <dbReference type="NCBI Taxonomy" id="326684"/>
    <lineage>
        <taxon>Eukaryota</taxon>
        <taxon>Fungi</taxon>
        <taxon>Dikarya</taxon>
        <taxon>Ascomycota</taxon>
        <taxon>Pezizomycotina</taxon>
        <taxon>Sordariomycetes</taxon>
        <taxon>Xylariomycetidae</taxon>
        <taxon>Xylariales</taxon>
        <taxon>Xylariaceae</taxon>
        <taxon>Xylaria</taxon>
    </lineage>
</organism>
<dbReference type="InterPro" id="IPR017907">
    <property type="entry name" value="Znf_RING_CS"/>
</dbReference>
<evidence type="ECO:0000256" key="4">
    <source>
        <dbReference type="ARBA" id="ARBA00022833"/>
    </source>
</evidence>
<dbReference type="SUPFAM" id="SSF52151">
    <property type="entry name" value="FabD/lysophospholipase-like"/>
    <property type="match status" value="1"/>
</dbReference>
<dbReference type="SUPFAM" id="SSF52540">
    <property type="entry name" value="P-loop containing nucleoside triphosphate hydrolases"/>
    <property type="match status" value="1"/>
</dbReference>
<gene>
    <name evidence="12" type="ORF">RRF57_003177</name>
</gene>
<evidence type="ECO:0000256" key="3">
    <source>
        <dbReference type="ARBA" id="ARBA00022801"/>
    </source>
</evidence>
<feature type="region of interest" description="Disordered" evidence="9">
    <location>
        <begin position="1249"/>
        <end position="1270"/>
    </location>
</feature>
<dbReference type="InterPro" id="IPR016035">
    <property type="entry name" value="Acyl_Trfase/lysoPLipase"/>
</dbReference>
<name>A0AAN7UG80_9PEZI</name>
<evidence type="ECO:0000259" key="10">
    <source>
        <dbReference type="PROSITE" id="PS50089"/>
    </source>
</evidence>
<dbReference type="GO" id="GO:0016042">
    <property type="term" value="P:lipid catabolic process"/>
    <property type="evidence" value="ECO:0007669"/>
    <property type="project" value="UniProtKB-UniRule"/>
</dbReference>
<dbReference type="PROSITE" id="PS51635">
    <property type="entry name" value="PNPLA"/>
    <property type="match status" value="1"/>
</dbReference>
<accession>A0AAN7UG80</accession>
<dbReference type="PANTHER" id="PTHR24185">
    <property type="entry name" value="CALCIUM-INDEPENDENT PHOSPHOLIPASE A2-GAMMA"/>
    <property type="match status" value="1"/>
</dbReference>
<keyword evidence="5 8" id="KW-0442">Lipid degradation</keyword>
<dbReference type="Proteomes" id="UP001305414">
    <property type="component" value="Unassembled WGS sequence"/>
</dbReference>
<evidence type="ECO:0008006" key="14">
    <source>
        <dbReference type="Google" id="ProtNLM"/>
    </source>
</evidence>
<keyword evidence="3 8" id="KW-0378">Hydrolase</keyword>
<dbReference type="PROSITE" id="PS00518">
    <property type="entry name" value="ZF_RING_1"/>
    <property type="match status" value="1"/>
</dbReference>
<keyword evidence="2 7" id="KW-0863">Zinc-finger</keyword>
<dbReference type="Gene3D" id="3.40.1090.10">
    <property type="entry name" value="Cytosolic phospholipase A2 catalytic domain"/>
    <property type="match status" value="1"/>
</dbReference>
<dbReference type="GO" id="GO:0047499">
    <property type="term" value="F:calcium-independent phospholipase A2 activity"/>
    <property type="evidence" value="ECO:0007669"/>
    <property type="project" value="TreeGrafter"/>
</dbReference>
<feature type="short sequence motif" description="GXSXG" evidence="8">
    <location>
        <begin position="790"/>
        <end position="794"/>
    </location>
</feature>
<dbReference type="Gene3D" id="3.40.50.300">
    <property type="entry name" value="P-loop containing nucleotide triphosphate hydrolases"/>
    <property type="match status" value="1"/>
</dbReference>
<evidence type="ECO:0000256" key="9">
    <source>
        <dbReference type="SAM" id="MobiDB-lite"/>
    </source>
</evidence>
<keyword evidence="13" id="KW-1185">Reference proteome</keyword>
<evidence type="ECO:0000256" key="6">
    <source>
        <dbReference type="ARBA" id="ARBA00023098"/>
    </source>
</evidence>
<feature type="active site" description="Proton acceptor" evidence="8">
    <location>
        <position position="950"/>
    </location>
</feature>
<feature type="active site" description="Nucleophile" evidence="8">
    <location>
        <position position="792"/>
    </location>
</feature>
<dbReference type="PROSITE" id="PS50089">
    <property type="entry name" value="ZF_RING_2"/>
    <property type="match status" value="1"/>
</dbReference>
<feature type="short sequence motif" description="GXGXXG" evidence="8">
    <location>
        <begin position="756"/>
        <end position="761"/>
    </location>
</feature>
<dbReference type="InterPro" id="IPR027417">
    <property type="entry name" value="P-loop_NTPase"/>
</dbReference>
<keyword evidence="1" id="KW-0479">Metal-binding</keyword>
<feature type="region of interest" description="Disordered" evidence="9">
    <location>
        <begin position="232"/>
        <end position="262"/>
    </location>
</feature>
<feature type="compositionally biased region" description="Low complexity" evidence="9">
    <location>
        <begin position="1309"/>
        <end position="1328"/>
    </location>
</feature>
<sequence length="1364" mass="154119">MRAVSFEMVPGSQNTACYSCHRDDRQTYSCIQCNNLSFCNECWSQWVLHQPGAVGYDDRPHEKANVKVVQRLRQILDPKRAESDHEKDLQNDDDTTWFGVERDSSNQAIFQDHGRFTTLMTESHSSELGNRYPQLVSFIGQTGAGKSTLIKMLINRLGVINTDRNAPFPSPVTSSNNDRVPTTGDVHLYADPETYYGKAPMLYADCEGLDGGETIPKGLRHRTKEISDYVDGMHSSSARNSRAAQRSVNAAGRAPSASRGLKTAHMEVRKKLQKCRHASQRDIAWAVTPETKKREYAVTQLYPRLLYTFSDVVVFVMRNPRSFESTVLEKLLEWGSSSTDKSLNQPTLPHAIIVLNATENVDEKEWDVSTATDLLLDDVRGAIFREPRFEEHARIFRQSGRKINSTKDLLECYYASITIIRVPARGRYMLIDKQVNELYDIVNKKCQASLLTKKRVRMLATAERLQIYLQAAYDHFSSDLDTPFDFVKEALKHSPIPRDFGGNILSLALSIKQNCQDDMQSDITKIFDRMVPMISSCIMLDSIRQNLMGTTVQLLDDAYVEFCEQALEEFANLHTPCAFVSRRSGLRCCNVKSGHLPKGHQDMNGRFIGHGGYKSDFDFHDYKAQWIGNIKTMLNELQSRFFNLSHQYKESPDSFIAKQLHNRSINDFFRSLGNDATLFNSHSTCFSCLRELPEHALPCGHVLCLPCVKEYGIKVSRTAIELKHCPLHSVDTNWDPPWVVAVKPAHAGVRVLSLDGGGVRGIVALQTLKAIERYLGPNLPIRYFFDLIVGTSTGGIIALGLGVNNWTVSECITQFKDLCRQAFIPREMHGVPILEKLAAWNHGSMYKTKPLEKMLEKVFTSRPIFGGASDDHEMLTKVAITTTSSIAQHAVVLANYNRPDPTEYDLPYRFDRSDGPAKEFKAWEAARATSAAPPYFKPFLKQETQNSFIDGALYHNNPVWVAHHERKLLWADKATSPPDILLSLGTGKHDTDNGEPSRSSQTSSVQSPSQGKVKERISQSFPRQMLNIAIDRIDKLLECNTIWNNYLAENTSSDFGKSNNLIRRRFIRINPDLRFEVPRLDAVKELERLEKAAIHNLKQNSPRIKEIAHRLIASSFFFEKDPGSVRQNATGYECTGSIHCRFANSSEQMKAMGVLLRRCLGDHFEPFFTIEEEGHHDRGSRVVITEAIISDMCLRGIFPLDNIRIQMLKELAVTIISLSLQKGPYPHTADALLPISGFPRELVTEEIELKVSTPKPKPRPYSGELRSPTKPQRFYSFRDRRKLEKRPLSVRDDSRATSLTSLQTDSLDVPVVPSKLPSSPSASLAQPLMQNAPRLDTPFSPAEFDNWARSRALSQEEFISELEA</sequence>
<dbReference type="GO" id="GO:0019369">
    <property type="term" value="P:arachidonate metabolic process"/>
    <property type="evidence" value="ECO:0007669"/>
    <property type="project" value="TreeGrafter"/>
</dbReference>
<feature type="domain" description="RING-type" evidence="10">
    <location>
        <begin position="685"/>
        <end position="729"/>
    </location>
</feature>
<dbReference type="InterPro" id="IPR001841">
    <property type="entry name" value="Znf_RING"/>
</dbReference>
<feature type="compositionally biased region" description="Low complexity" evidence="9">
    <location>
        <begin position="997"/>
        <end position="1010"/>
    </location>
</feature>
<evidence type="ECO:0000256" key="7">
    <source>
        <dbReference type="PROSITE-ProRule" id="PRU00175"/>
    </source>
</evidence>
<feature type="region of interest" description="Disordered" evidence="9">
    <location>
        <begin position="1309"/>
        <end position="1340"/>
    </location>
</feature>
<dbReference type="InterPro" id="IPR002641">
    <property type="entry name" value="PNPLA_dom"/>
</dbReference>
<dbReference type="Pfam" id="PF01734">
    <property type="entry name" value="Patatin"/>
    <property type="match status" value="1"/>
</dbReference>
<dbReference type="EMBL" id="JAWHQM010000005">
    <property type="protein sequence ID" value="KAK5627462.1"/>
    <property type="molecule type" value="Genomic_DNA"/>
</dbReference>
<evidence type="ECO:0000313" key="12">
    <source>
        <dbReference type="EMBL" id="KAK5627462.1"/>
    </source>
</evidence>
<evidence type="ECO:0000256" key="5">
    <source>
        <dbReference type="ARBA" id="ARBA00022963"/>
    </source>
</evidence>
<protein>
    <recommendedName>
        <fullName evidence="14">PNPLA domain-containing protein</fullName>
    </recommendedName>
</protein>
<dbReference type="GO" id="GO:0008270">
    <property type="term" value="F:zinc ion binding"/>
    <property type="evidence" value="ECO:0007669"/>
    <property type="project" value="UniProtKB-KW"/>
</dbReference>
<keyword evidence="6 8" id="KW-0443">Lipid metabolism</keyword>
<evidence type="ECO:0000256" key="8">
    <source>
        <dbReference type="PROSITE-ProRule" id="PRU01161"/>
    </source>
</evidence>
<feature type="region of interest" description="Disordered" evidence="9">
    <location>
        <begin position="981"/>
        <end position="1017"/>
    </location>
</feature>
<dbReference type="GO" id="GO:0046486">
    <property type="term" value="P:glycerolipid metabolic process"/>
    <property type="evidence" value="ECO:0007669"/>
    <property type="project" value="UniProtKB-ARBA"/>
</dbReference>